<dbReference type="AlphaFoldDB" id="A0A849AGY5"/>
<dbReference type="GO" id="GO:0016810">
    <property type="term" value="F:hydrolase activity, acting on carbon-nitrogen (but not peptide) bonds"/>
    <property type="evidence" value="ECO:0007669"/>
    <property type="project" value="InterPro"/>
</dbReference>
<evidence type="ECO:0000259" key="1">
    <source>
        <dbReference type="Pfam" id="PF07969"/>
    </source>
</evidence>
<organism evidence="2 3">
    <name type="scientific">Flexivirga aerilata</name>
    <dbReference type="NCBI Taxonomy" id="1656889"/>
    <lineage>
        <taxon>Bacteria</taxon>
        <taxon>Bacillati</taxon>
        <taxon>Actinomycetota</taxon>
        <taxon>Actinomycetes</taxon>
        <taxon>Micrococcales</taxon>
        <taxon>Dermacoccaceae</taxon>
        <taxon>Flexivirga</taxon>
    </lineage>
</organism>
<dbReference type="PANTHER" id="PTHR22642">
    <property type="entry name" value="IMIDAZOLONEPROPIONASE"/>
    <property type="match status" value="1"/>
</dbReference>
<dbReference type="InterPro" id="IPR013108">
    <property type="entry name" value="Amidohydro_3"/>
</dbReference>
<dbReference type="Proteomes" id="UP000557772">
    <property type="component" value="Unassembled WGS sequence"/>
</dbReference>
<name>A0A849AGY5_9MICO</name>
<dbReference type="SUPFAM" id="SSF51556">
    <property type="entry name" value="Metallo-dependent hydrolases"/>
    <property type="match status" value="1"/>
</dbReference>
<dbReference type="CDD" id="cd01300">
    <property type="entry name" value="YtcJ_like"/>
    <property type="match status" value="1"/>
</dbReference>
<sequence length="533" mass="57053">MPQAVPDLVIRNARVFGDAAREASAVAVTGDRITALGPDAEASAGPGTRVVDAAGGLLLPGFQDVHAPFAGLNLGRVWLNDDHSRQAYLRRVADYAATHPGREWIVGGGWAMEHFPGGAPSKEDLDAVVPDRPVFLMNRDMHGAWANSRALELGGITAATPDPADGRYERGPDGTPTGALHQGAAYGFDARVVPRPDADAWREAVLAAQAHLHALGITGWQDAWVTPDSLAAYRELGMMGQLTARVVGALWWDRHRGLEQLDDLIEQRETGAANGFHPSTVKIMADGVLENFTGALLDPYCGCAAQHGTGLSYVDRELLLEAVPRLAAERFQMHLHAIGDRAVRDVLDALEAAAPHDRDLRHTVAHLQLIHPDDLPRFAKLGVVANLQAYWAQHEPQMDELTMPFLGPERAGRQYPFADLAASGARLAMGSDWSVTTADPLAQLEVAITRTDPARRGSEPFLPAQALDPQTAITAFTAGSAYVNHDDDAGRIAVGARADLALLDHDITRPGALPTDATVTLTVASGRVVHDRS</sequence>
<protein>
    <submittedName>
        <fullName evidence="2">Amidohydrolase</fullName>
    </submittedName>
</protein>
<evidence type="ECO:0000313" key="2">
    <source>
        <dbReference type="EMBL" id="NNG37690.1"/>
    </source>
</evidence>
<accession>A0A849AGY5</accession>
<feature type="domain" description="Amidohydrolase 3" evidence="1">
    <location>
        <begin position="49"/>
        <end position="530"/>
    </location>
</feature>
<dbReference type="SUPFAM" id="SSF51338">
    <property type="entry name" value="Composite domain of metallo-dependent hydrolases"/>
    <property type="match status" value="1"/>
</dbReference>
<dbReference type="InterPro" id="IPR032466">
    <property type="entry name" value="Metal_Hydrolase"/>
</dbReference>
<dbReference type="Gene3D" id="3.10.310.70">
    <property type="match status" value="1"/>
</dbReference>
<dbReference type="PANTHER" id="PTHR22642:SF2">
    <property type="entry name" value="PROTEIN LONG AFTER FAR-RED 3"/>
    <property type="match status" value="1"/>
</dbReference>
<keyword evidence="3" id="KW-1185">Reference proteome</keyword>
<dbReference type="Pfam" id="PF07969">
    <property type="entry name" value="Amidohydro_3"/>
    <property type="match status" value="1"/>
</dbReference>
<dbReference type="EMBL" id="JABENB010000001">
    <property type="protein sequence ID" value="NNG37690.1"/>
    <property type="molecule type" value="Genomic_DNA"/>
</dbReference>
<dbReference type="Gene3D" id="2.30.40.10">
    <property type="entry name" value="Urease, subunit C, domain 1"/>
    <property type="match status" value="1"/>
</dbReference>
<reference evidence="2 3" key="1">
    <citation type="submission" date="2020-05" db="EMBL/GenBank/DDBJ databases">
        <title>Flexivirga sp. ID2601S isolated from air conditioner.</title>
        <authorList>
            <person name="Kim D.H."/>
        </authorList>
    </citation>
    <scope>NUCLEOTIDE SEQUENCE [LARGE SCALE GENOMIC DNA]</scope>
    <source>
        <strain evidence="2 3">ID2601S</strain>
    </source>
</reference>
<comment type="caution">
    <text evidence="2">The sequence shown here is derived from an EMBL/GenBank/DDBJ whole genome shotgun (WGS) entry which is preliminary data.</text>
</comment>
<dbReference type="InterPro" id="IPR011059">
    <property type="entry name" value="Metal-dep_hydrolase_composite"/>
</dbReference>
<proteinExistence type="predicted"/>
<gene>
    <name evidence="2" type="ORF">HJ588_00160</name>
</gene>
<keyword evidence="2" id="KW-0378">Hydrolase</keyword>
<dbReference type="Gene3D" id="3.20.20.140">
    <property type="entry name" value="Metal-dependent hydrolases"/>
    <property type="match status" value="1"/>
</dbReference>
<dbReference type="InterPro" id="IPR033932">
    <property type="entry name" value="YtcJ-like"/>
</dbReference>
<dbReference type="RefSeq" id="WP_171150798.1">
    <property type="nucleotide sequence ID" value="NZ_JABENB010000001.1"/>
</dbReference>
<evidence type="ECO:0000313" key="3">
    <source>
        <dbReference type="Proteomes" id="UP000557772"/>
    </source>
</evidence>